<protein>
    <recommendedName>
        <fullName evidence="3">histidine kinase</fullName>
        <ecNumber evidence="3">2.7.13.3</ecNumber>
    </recommendedName>
</protein>
<dbReference type="InterPro" id="IPR050428">
    <property type="entry name" value="TCS_sensor_his_kinase"/>
</dbReference>
<keyword evidence="5" id="KW-0808">Transferase</keyword>
<evidence type="ECO:0000313" key="14">
    <source>
        <dbReference type="EMBL" id="SDG79241.1"/>
    </source>
</evidence>
<dbReference type="EC" id="2.7.13.3" evidence="3"/>
<dbReference type="PANTHER" id="PTHR45436">
    <property type="entry name" value="SENSOR HISTIDINE KINASE YKOH"/>
    <property type="match status" value="1"/>
</dbReference>
<dbReference type="InterPro" id="IPR005467">
    <property type="entry name" value="His_kinase_dom"/>
</dbReference>
<dbReference type="InterPro" id="IPR003660">
    <property type="entry name" value="HAMP_dom"/>
</dbReference>
<dbReference type="InterPro" id="IPR036097">
    <property type="entry name" value="HisK_dim/P_sf"/>
</dbReference>
<dbReference type="RefSeq" id="WP_090156842.1">
    <property type="nucleotide sequence ID" value="NZ_FNAN01000023.1"/>
</dbReference>
<dbReference type="SMART" id="SM00387">
    <property type="entry name" value="HATPase_c"/>
    <property type="match status" value="1"/>
</dbReference>
<keyword evidence="6 11" id="KW-0812">Transmembrane</keyword>
<comment type="catalytic activity">
    <reaction evidence="1">
        <text>ATP + protein L-histidine = ADP + protein N-phospho-L-histidine.</text>
        <dbReference type="EC" id="2.7.13.3"/>
    </reaction>
</comment>
<keyword evidence="7 14" id="KW-0418">Kinase</keyword>
<dbReference type="InterPro" id="IPR003594">
    <property type="entry name" value="HATPase_dom"/>
</dbReference>
<dbReference type="AlphaFoldDB" id="A0A1G7X505"/>
<keyword evidence="4" id="KW-0597">Phosphoprotein</keyword>
<dbReference type="GO" id="GO:0000155">
    <property type="term" value="F:phosphorelay sensor kinase activity"/>
    <property type="evidence" value="ECO:0007669"/>
    <property type="project" value="InterPro"/>
</dbReference>
<feature type="transmembrane region" description="Helical" evidence="11">
    <location>
        <begin position="158"/>
        <end position="177"/>
    </location>
</feature>
<dbReference type="SMART" id="SM00304">
    <property type="entry name" value="HAMP"/>
    <property type="match status" value="1"/>
</dbReference>
<feature type="domain" description="HAMP" evidence="13">
    <location>
        <begin position="178"/>
        <end position="231"/>
    </location>
</feature>
<dbReference type="FunFam" id="3.30.565.10:FF:000006">
    <property type="entry name" value="Sensor histidine kinase WalK"/>
    <property type="match status" value="1"/>
</dbReference>
<dbReference type="SUPFAM" id="SSF47384">
    <property type="entry name" value="Homodimeric domain of signal transducing histidine kinase"/>
    <property type="match status" value="1"/>
</dbReference>
<evidence type="ECO:0000256" key="4">
    <source>
        <dbReference type="ARBA" id="ARBA00022553"/>
    </source>
</evidence>
<reference evidence="15" key="1">
    <citation type="submission" date="2016-10" db="EMBL/GenBank/DDBJ databases">
        <authorList>
            <person name="Varghese N."/>
            <person name="Submissions S."/>
        </authorList>
    </citation>
    <scope>NUCLEOTIDE SEQUENCE [LARGE SCALE GENOMIC DNA]</scope>
    <source>
        <strain evidence="15">DSM 25329</strain>
    </source>
</reference>
<dbReference type="Pfam" id="PF02518">
    <property type="entry name" value="HATPase_c"/>
    <property type="match status" value="1"/>
</dbReference>
<dbReference type="Gene3D" id="6.10.340.10">
    <property type="match status" value="1"/>
</dbReference>
<dbReference type="InterPro" id="IPR004358">
    <property type="entry name" value="Sig_transdc_His_kin-like_C"/>
</dbReference>
<keyword evidence="9" id="KW-0902">Two-component regulatory system</keyword>
<keyword evidence="10 11" id="KW-0472">Membrane</keyword>
<dbReference type="STRING" id="659014.SAMN04487996_12350"/>
<evidence type="ECO:0000256" key="3">
    <source>
        <dbReference type="ARBA" id="ARBA00012438"/>
    </source>
</evidence>
<evidence type="ECO:0000256" key="9">
    <source>
        <dbReference type="ARBA" id="ARBA00023012"/>
    </source>
</evidence>
<dbReference type="SUPFAM" id="SSF158472">
    <property type="entry name" value="HAMP domain-like"/>
    <property type="match status" value="1"/>
</dbReference>
<dbReference type="OrthoDB" id="594725at2"/>
<dbReference type="Gene3D" id="3.30.565.10">
    <property type="entry name" value="Histidine kinase-like ATPase, C-terminal domain"/>
    <property type="match status" value="1"/>
</dbReference>
<dbReference type="InterPro" id="IPR003661">
    <property type="entry name" value="HisK_dim/P_dom"/>
</dbReference>
<evidence type="ECO:0000313" key="15">
    <source>
        <dbReference type="Proteomes" id="UP000198748"/>
    </source>
</evidence>
<evidence type="ECO:0000256" key="10">
    <source>
        <dbReference type="ARBA" id="ARBA00023136"/>
    </source>
</evidence>
<accession>A0A1G7X505</accession>
<dbReference type="Pfam" id="PF00512">
    <property type="entry name" value="HisKA"/>
    <property type="match status" value="1"/>
</dbReference>
<dbReference type="Pfam" id="PF00672">
    <property type="entry name" value="HAMP"/>
    <property type="match status" value="1"/>
</dbReference>
<dbReference type="PROSITE" id="PS50885">
    <property type="entry name" value="HAMP"/>
    <property type="match status" value="1"/>
</dbReference>
<dbReference type="EMBL" id="FNAN01000023">
    <property type="protein sequence ID" value="SDG79241.1"/>
    <property type="molecule type" value="Genomic_DNA"/>
</dbReference>
<feature type="domain" description="Histidine kinase" evidence="12">
    <location>
        <begin position="239"/>
        <end position="455"/>
    </location>
</feature>
<dbReference type="GO" id="GO:0005886">
    <property type="term" value="C:plasma membrane"/>
    <property type="evidence" value="ECO:0007669"/>
    <property type="project" value="TreeGrafter"/>
</dbReference>
<dbReference type="SMART" id="SM00388">
    <property type="entry name" value="HisKA"/>
    <property type="match status" value="1"/>
</dbReference>
<gene>
    <name evidence="14" type="ORF">SAMN04487996_12350</name>
</gene>
<evidence type="ECO:0000256" key="7">
    <source>
        <dbReference type="ARBA" id="ARBA00022777"/>
    </source>
</evidence>
<evidence type="ECO:0000256" key="1">
    <source>
        <dbReference type="ARBA" id="ARBA00000085"/>
    </source>
</evidence>
<dbReference type="PANTHER" id="PTHR45436:SF5">
    <property type="entry name" value="SENSOR HISTIDINE KINASE TRCS"/>
    <property type="match status" value="1"/>
</dbReference>
<dbReference type="Gene3D" id="1.10.287.130">
    <property type="match status" value="1"/>
</dbReference>
<evidence type="ECO:0000256" key="5">
    <source>
        <dbReference type="ARBA" id="ARBA00022679"/>
    </source>
</evidence>
<dbReference type="CDD" id="cd00082">
    <property type="entry name" value="HisKA"/>
    <property type="match status" value="1"/>
</dbReference>
<proteinExistence type="predicted"/>
<dbReference type="PROSITE" id="PS50109">
    <property type="entry name" value="HIS_KIN"/>
    <property type="match status" value="1"/>
</dbReference>
<evidence type="ECO:0000256" key="6">
    <source>
        <dbReference type="ARBA" id="ARBA00022692"/>
    </source>
</evidence>
<evidence type="ECO:0000259" key="13">
    <source>
        <dbReference type="PROSITE" id="PS50885"/>
    </source>
</evidence>
<dbReference type="SUPFAM" id="SSF55874">
    <property type="entry name" value="ATPase domain of HSP90 chaperone/DNA topoisomerase II/histidine kinase"/>
    <property type="match status" value="1"/>
</dbReference>
<comment type="subcellular location">
    <subcellularLocation>
        <location evidence="2">Membrane</location>
    </subcellularLocation>
</comment>
<evidence type="ECO:0000256" key="11">
    <source>
        <dbReference type="SAM" id="Phobius"/>
    </source>
</evidence>
<dbReference type="PRINTS" id="PR00344">
    <property type="entry name" value="BCTRLSENSOR"/>
</dbReference>
<keyword evidence="8 11" id="KW-1133">Transmembrane helix</keyword>
<keyword evidence="15" id="KW-1185">Reference proteome</keyword>
<name>A0A1G7X505_9BACT</name>
<sequence>MKIKDRIALQFTLLVAGVLLVFSIAIYSVSEHYRQEEFYDRLRGRARTTCRLLVKVKGIDKDLLKAIDQNTLSEMLDEKVLIFDSKNELIYSSVDDKLLTYHTSLLNDVREKEYMEFHQGENEVIGLLYQEGDDPLVVLASAYDTFGHSKLQNLRSTLGWGLVAGIALTVGLGIYFAGNALKPISRINAQVSLITAQNLSQKLDEGNRKDEIAQLAINFNTVLYRLNKAFEQQKSFVSHASHELRTPLAALKSEIQLGQRFNKDNPEIEEVFANLFSDTERLISITNNLLFLARSYENMGNMKMSHIHIEDLAFVAKEELLSSHPDYNVVIDYETIPENENETVIEGNEELLKRVFTNLLDNACKYSSDHSAQILISSDDKSCIVKVRDRGIGISEDDLPHIFNPFFRSSNATELPGFGIGLSICQRIVELHHGTISVTSEIGRGSEFQVQLHHV</sequence>
<organism evidence="14 15">
    <name type="scientific">Dyadobacter soli</name>
    <dbReference type="NCBI Taxonomy" id="659014"/>
    <lineage>
        <taxon>Bacteria</taxon>
        <taxon>Pseudomonadati</taxon>
        <taxon>Bacteroidota</taxon>
        <taxon>Cytophagia</taxon>
        <taxon>Cytophagales</taxon>
        <taxon>Spirosomataceae</taxon>
        <taxon>Dyadobacter</taxon>
    </lineage>
</organism>
<dbReference type="CDD" id="cd06225">
    <property type="entry name" value="HAMP"/>
    <property type="match status" value="1"/>
</dbReference>
<feature type="transmembrane region" description="Helical" evidence="11">
    <location>
        <begin position="7"/>
        <end position="29"/>
    </location>
</feature>
<evidence type="ECO:0000259" key="12">
    <source>
        <dbReference type="PROSITE" id="PS50109"/>
    </source>
</evidence>
<dbReference type="InterPro" id="IPR036890">
    <property type="entry name" value="HATPase_C_sf"/>
</dbReference>
<evidence type="ECO:0000256" key="2">
    <source>
        <dbReference type="ARBA" id="ARBA00004370"/>
    </source>
</evidence>
<evidence type="ECO:0000256" key="8">
    <source>
        <dbReference type="ARBA" id="ARBA00022989"/>
    </source>
</evidence>
<dbReference type="Proteomes" id="UP000198748">
    <property type="component" value="Unassembled WGS sequence"/>
</dbReference>